<protein>
    <submittedName>
        <fullName evidence="1">Uncharacterized protein</fullName>
    </submittedName>
</protein>
<dbReference type="Proteomes" id="UP001177670">
    <property type="component" value="Unassembled WGS sequence"/>
</dbReference>
<evidence type="ECO:0000313" key="2">
    <source>
        <dbReference type="Proteomes" id="UP001177670"/>
    </source>
</evidence>
<evidence type="ECO:0000313" key="1">
    <source>
        <dbReference type="EMBL" id="KAK1120187.1"/>
    </source>
</evidence>
<proteinExistence type="predicted"/>
<reference evidence="1" key="1">
    <citation type="submission" date="2021-10" db="EMBL/GenBank/DDBJ databases">
        <title>Melipona bicolor Genome sequencing and assembly.</title>
        <authorList>
            <person name="Araujo N.S."/>
            <person name="Arias M.C."/>
        </authorList>
    </citation>
    <scope>NUCLEOTIDE SEQUENCE</scope>
    <source>
        <strain evidence="1">USP_2M_L1-L4_2017</strain>
        <tissue evidence="1">Whole body</tissue>
    </source>
</reference>
<accession>A0AA40FJE2</accession>
<keyword evidence="2" id="KW-1185">Reference proteome</keyword>
<comment type="caution">
    <text evidence="1">The sequence shown here is derived from an EMBL/GenBank/DDBJ whole genome shotgun (WGS) entry which is preliminary data.</text>
</comment>
<sequence length="146" mass="16119">MKDQTLEHSAEICTGVLSDVPSEVESENNLSDGSEIDFTRNRRTLPLPSDLDINEEDGVDRTIVILLLDTSENIQVIKESSVLDNELHIIQSIHSLAKIWASDHSEAEEEDAVQIAQSGTSSCTRRAPYGDPSMIHHCLEICGSIF</sequence>
<name>A0AA40FJE2_9HYME</name>
<dbReference type="AlphaFoldDB" id="A0AA40FJE2"/>
<dbReference type="EMBL" id="JAHYIQ010000032">
    <property type="protein sequence ID" value="KAK1120187.1"/>
    <property type="molecule type" value="Genomic_DNA"/>
</dbReference>
<organism evidence="1 2">
    <name type="scientific">Melipona bicolor</name>
    <dbReference type="NCBI Taxonomy" id="60889"/>
    <lineage>
        <taxon>Eukaryota</taxon>
        <taxon>Metazoa</taxon>
        <taxon>Ecdysozoa</taxon>
        <taxon>Arthropoda</taxon>
        <taxon>Hexapoda</taxon>
        <taxon>Insecta</taxon>
        <taxon>Pterygota</taxon>
        <taxon>Neoptera</taxon>
        <taxon>Endopterygota</taxon>
        <taxon>Hymenoptera</taxon>
        <taxon>Apocrita</taxon>
        <taxon>Aculeata</taxon>
        <taxon>Apoidea</taxon>
        <taxon>Anthophila</taxon>
        <taxon>Apidae</taxon>
        <taxon>Melipona</taxon>
    </lineage>
</organism>
<gene>
    <name evidence="1" type="ORF">K0M31_012558</name>
</gene>